<gene>
    <name evidence="3" type="ORF">C1SCF055_LOCUS36828</name>
</gene>
<dbReference type="EMBL" id="CAMXCT010005212">
    <property type="protein sequence ID" value="CAI4011691.1"/>
    <property type="molecule type" value="Genomic_DNA"/>
</dbReference>
<proteinExistence type="predicted"/>
<organism evidence="3">
    <name type="scientific">Cladocopium goreaui</name>
    <dbReference type="NCBI Taxonomy" id="2562237"/>
    <lineage>
        <taxon>Eukaryota</taxon>
        <taxon>Sar</taxon>
        <taxon>Alveolata</taxon>
        <taxon>Dinophyceae</taxon>
        <taxon>Suessiales</taxon>
        <taxon>Symbiodiniaceae</taxon>
        <taxon>Cladocopium</taxon>
    </lineage>
</organism>
<dbReference type="EMBL" id="CAMXCT030005212">
    <property type="protein sequence ID" value="CAL4799003.1"/>
    <property type="molecule type" value="Genomic_DNA"/>
</dbReference>
<evidence type="ECO:0000313" key="4">
    <source>
        <dbReference type="EMBL" id="CAL1165066.1"/>
    </source>
</evidence>
<keyword evidence="1" id="KW-0175">Coiled coil</keyword>
<keyword evidence="5" id="KW-1185">Reference proteome</keyword>
<evidence type="ECO:0000313" key="5">
    <source>
        <dbReference type="Proteomes" id="UP001152797"/>
    </source>
</evidence>
<evidence type="ECO:0000313" key="3">
    <source>
        <dbReference type="EMBL" id="CAI4011691.1"/>
    </source>
</evidence>
<name>A0A9P1DK86_9DINO</name>
<evidence type="ECO:0000256" key="1">
    <source>
        <dbReference type="SAM" id="Coils"/>
    </source>
</evidence>
<protein>
    <submittedName>
        <fullName evidence="3">Uncharacterized protein</fullName>
    </submittedName>
</protein>
<accession>A0A9P1DK86</accession>
<dbReference type="OrthoDB" id="479256at2759"/>
<feature type="coiled-coil region" evidence="1">
    <location>
        <begin position="31"/>
        <end position="65"/>
    </location>
</feature>
<dbReference type="EMBL" id="CAMXCT020005212">
    <property type="protein sequence ID" value="CAL1165066.1"/>
    <property type="molecule type" value="Genomic_DNA"/>
</dbReference>
<sequence>MTFDQHAAEQLAMEAAEAMQEVARRFTKGLQDLVNQAAAEAARERQRLQEESTALARERQRLEEAWQHLNVERARIEAGPVSSGHKPSLYPSPRESQEEATLTRSPVPMPQGLVPSNYIVTVGDRAYTVLPLKEPEAMSLGHELWNHVVEVPEGWEVLSSQMENFHQVMSVLGQHRWGAMVLGVRNARRGFDAYWTPLFGDGSFAAQLCEADVDWIEPAGQEAPHSGQQELRRFRMTYSGLRLVIRKAHVSMMTSVKHVASGAISTPRMAGPMQVTAVLGLQLEGFR</sequence>
<comment type="caution">
    <text evidence="3">The sequence shown here is derived from an EMBL/GenBank/DDBJ whole genome shotgun (WGS) entry which is preliminary data.</text>
</comment>
<reference evidence="3" key="1">
    <citation type="submission" date="2022-10" db="EMBL/GenBank/DDBJ databases">
        <authorList>
            <person name="Chen Y."/>
            <person name="Dougan E. K."/>
            <person name="Chan C."/>
            <person name="Rhodes N."/>
            <person name="Thang M."/>
        </authorList>
    </citation>
    <scope>NUCLEOTIDE SEQUENCE</scope>
</reference>
<evidence type="ECO:0000256" key="2">
    <source>
        <dbReference type="SAM" id="MobiDB-lite"/>
    </source>
</evidence>
<dbReference type="AlphaFoldDB" id="A0A9P1DK86"/>
<feature type="region of interest" description="Disordered" evidence="2">
    <location>
        <begin position="77"/>
        <end position="108"/>
    </location>
</feature>
<reference evidence="4" key="2">
    <citation type="submission" date="2024-04" db="EMBL/GenBank/DDBJ databases">
        <authorList>
            <person name="Chen Y."/>
            <person name="Shah S."/>
            <person name="Dougan E. K."/>
            <person name="Thang M."/>
            <person name="Chan C."/>
        </authorList>
    </citation>
    <scope>NUCLEOTIDE SEQUENCE [LARGE SCALE GENOMIC DNA]</scope>
</reference>
<dbReference type="Proteomes" id="UP001152797">
    <property type="component" value="Unassembled WGS sequence"/>
</dbReference>